<dbReference type="Proteomes" id="UP000789901">
    <property type="component" value="Unassembled WGS sequence"/>
</dbReference>
<organism evidence="1 2">
    <name type="scientific">Gigaspora margarita</name>
    <dbReference type="NCBI Taxonomy" id="4874"/>
    <lineage>
        <taxon>Eukaryota</taxon>
        <taxon>Fungi</taxon>
        <taxon>Fungi incertae sedis</taxon>
        <taxon>Mucoromycota</taxon>
        <taxon>Glomeromycotina</taxon>
        <taxon>Glomeromycetes</taxon>
        <taxon>Diversisporales</taxon>
        <taxon>Gigasporaceae</taxon>
        <taxon>Gigaspora</taxon>
    </lineage>
</organism>
<evidence type="ECO:0000313" key="1">
    <source>
        <dbReference type="EMBL" id="CAG8849290.1"/>
    </source>
</evidence>
<protein>
    <submittedName>
        <fullName evidence="1">35146_t:CDS:1</fullName>
    </submittedName>
</protein>
<accession>A0ABN7X6H4</accession>
<proteinExistence type="predicted"/>
<sequence length="77" mass="9202">HLISIKKLLKSKKFFNSLFNYSNKYTHNTLISSLTLNTNLTHSQYFSILNLEKKHLKKQIELEIKQKIQEEIKVKLQ</sequence>
<comment type="caution">
    <text evidence="1">The sequence shown here is derived from an EMBL/GenBank/DDBJ whole genome shotgun (WGS) entry which is preliminary data.</text>
</comment>
<reference evidence="1 2" key="1">
    <citation type="submission" date="2021-06" db="EMBL/GenBank/DDBJ databases">
        <authorList>
            <person name="Kallberg Y."/>
            <person name="Tangrot J."/>
            <person name="Rosling A."/>
        </authorList>
    </citation>
    <scope>NUCLEOTIDE SEQUENCE [LARGE SCALE GENOMIC DNA]</scope>
    <source>
        <strain evidence="1 2">120-4 pot B 10/14</strain>
    </source>
</reference>
<keyword evidence="2" id="KW-1185">Reference proteome</keyword>
<dbReference type="EMBL" id="CAJVQB010095564">
    <property type="protein sequence ID" value="CAG8849290.1"/>
    <property type="molecule type" value="Genomic_DNA"/>
</dbReference>
<name>A0ABN7X6H4_GIGMA</name>
<feature type="non-terminal residue" evidence="1">
    <location>
        <position position="1"/>
    </location>
</feature>
<gene>
    <name evidence="1" type="ORF">GMARGA_LOCUS39637</name>
</gene>
<evidence type="ECO:0000313" key="2">
    <source>
        <dbReference type="Proteomes" id="UP000789901"/>
    </source>
</evidence>
<feature type="non-terminal residue" evidence="1">
    <location>
        <position position="77"/>
    </location>
</feature>